<dbReference type="InterPro" id="IPR040379">
    <property type="entry name" value="WDR19/dyf-2"/>
</dbReference>
<keyword evidence="4" id="KW-1185">Reference proteome</keyword>
<dbReference type="VEuPathDB" id="ToxoDB:NCLIV_011600"/>
<dbReference type="OMA" id="MTWADET"/>
<organism evidence="2 4">
    <name type="scientific">Neospora caninum (strain Liverpool)</name>
    <dbReference type="NCBI Taxonomy" id="572307"/>
    <lineage>
        <taxon>Eukaryota</taxon>
        <taxon>Sar</taxon>
        <taxon>Alveolata</taxon>
        <taxon>Apicomplexa</taxon>
        <taxon>Conoidasida</taxon>
        <taxon>Coccidia</taxon>
        <taxon>Eucoccidiorida</taxon>
        <taxon>Eimeriorina</taxon>
        <taxon>Sarcocystidae</taxon>
        <taxon>Neospora</taxon>
    </lineage>
</organism>
<dbReference type="EMBL" id="LN714478">
    <property type="protein sequence ID" value="CEL65304.1"/>
    <property type="molecule type" value="Genomic_DNA"/>
</dbReference>
<gene>
    <name evidence="3" type="ORF">BN1204_011600</name>
    <name evidence="2" type="ORF">NCLIV_011600</name>
</gene>
<dbReference type="AlphaFoldDB" id="F0VAK4"/>
<dbReference type="RefSeq" id="XP_003880726.1">
    <property type="nucleotide sequence ID" value="XM_003880677.1"/>
</dbReference>
<dbReference type="InParanoid" id="F0VAK4"/>
<dbReference type="GeneID" id="13441722"/>
<reference evidence="3" key="4">
    <citation type="journal article" date="2015" name="PLoS ONE">
        <title>Comprehensive Evaluation of Toxoplasma gondii VEG and Neospora caninum LIV Genomes with Tachyzoite Stage Transcriptome and Proteome Defines Novel Transcript Features.</title>
        <authorList>
            <person name="Ramaprasad A."/>
            <person name="Mourier T."/>
            <person name="Naeem R."/>
            <person name="Malas T.B."/>
            <person name="Moussa E."/>
            <person name="Panigrahi A."/>
            <person name="Vermont S.J."/>
            <person name="Otto T.D."/>
            <person name="Wastling J."/>
            <person name="Pain A."/>
        </authorList>
    </citation>
    <scope>NUCLEOTIDE SEQUENCE</scope>
    <source>
        <strain evidence="3">Liverpool</strain>
    </source>
</reference>
<dbReference type="InterPro" id="IPR015943">
    <property type="entry name" value="WD40/YVTN_repeat-like_dom_sf"/>
</dbReference>
<sequence length="201" mass="21684">MTWADETTLIVGYRYGDVAVLKVEMNKKRIETVSSQRVFSQYLDGLSFSPKTKKVALAGDGAIRIIGADNWAEVTEEGIQLHLQIGRVAQVAWSTTGELLCFCTTTDAQDLSCSSSTFTVDFEPSFASCGRHHCAVGTGNFVKYFSYDSSKVALHVSAGTMDYMRAQGVHCKHPVSPSSQGVAANGTNVQVDDSRQASTAP</sequence>
<reference evidence="4" key="3">
    <citation type="journal article" date="2012" name="PLoS Pathog.">
        <title>Comparative genomics of the apicomplexan parasites Toxoplasma gondii and Neospora caninum: Coccidia differing in host range and transmission strategy.</title>
        <authorList>
            <person name="Reid A.J."/>
            <person name="Vermont S.J."/>
            <person name="Cotton J.A."/>
            <person name="Harris D."/>
            <person name="Hill-Cawthorne G.A."/>
            <person name="Konen-Waisman S."/>
            <person name="Latham S.M."/>
            <person name="Mourier T."/>
            <person name="Norton R."/>
            <person name="Quail M.A."/>
            <person name="Sanders M."/>
            <person name="Shanmugam D."/>
            <person name="Sohal A."/>
            <person name="Wasmuth J.D."/>
            <person name="Brunk B."/>
            <person name="Grigg M.E."/>
            <person name="Howard J.C."/>
            <person name="Parkinson J."/>
            <person name="Roos D.S."/>
            <person name="Trees A.J."/>
            <person name="Berriman M."/>
            <person name="Pain A."/>
            <person name="Wastling J.M."/>
        </authorList>
    </citation>
    <scope>NUCLEOTIDE SEQUENCE [LARGE SCALE GENOMIC DNA]</scope>
    <source>
        <strain evidence="4">Liverpool</strain>
    </source>
</reference>
<evidence type="ECO:0000256" key="1">
    <source>
        <dbReference type="SAM" id="MobiDB-lite"/>
    </source>
</evidence>
<dbReference type="SUPFAM" id="SSF82171">
    <property type="entry name" value="DPP6 N-terminal domain-like"/>
    <property type="match status" value="1"/>
</dbReference>
<evidence type="ECO:0000313" key="2">
    <source>
        <dbReference type="EMBL" id="CBZ50693.1"/>
    </source>
</evidence>
<dbReference type="GO" id="GO:0035721">
    <property type="term" value="P:intraciliary retrograde transport"/>
    <property type="evidence" value="ECO:0007669"/>
    <property type="project" value="InterPro"/>
</dbReference>
<dbReference type="Gene3D" id="2.130.10.10">
    <property type="entry name" value="YVTN repeat-like/Quinoprotein amine dehydrogenase"/>
    <property type="match status" value="1"/>
</dbReference>
<dbReference type="PANTHER" id="PTHR14920">
    <property type="entry name" value="OSMOTIC AVOIDANCE ABNORMAL PROTEIN 1/WD REPEAT MEMBRANE PROTEIN"/>
    <property type="match status" value="1"/>
</dbReference>
<dbReference type="GO" id="GO:0005929">
    <property type="term" value="C:cilium"/>
    <property type="evidence" value="ECO:0007669"/>
    <property type="project" value="TreeGrafter"/>
</dbReference>
<accession>F0VAK4</accession>
<dbReference type="PANTHER" id="PTHR14920:SF0">
    <property type="entry name" value="WD REPEAT DOMAIN 19"/>
    <property type="match status" value="1"/>
</dbReference>
<dbReference type="OrthoDB" id="10250638at2759"/>
<dbReference type="GO" id="GO:0060271">
    <property type="term" value="P:cilium assembly"/>
    <property type="evidence" value="ECO:0007669"/>
    <property type="project" value="TreeGrafter"/>
</dbReference>
<dbReference type="eggNOG" id="ENOG502QX9D">
    <property type="taxonomic scope" value="Eukaryota"/>
</dbReference>
<evidence type="ECO:0000313" key="4">
    <source>
        <dbReference type="Proteomes" id="UP000007494"/>
    </source>
</evidence>
<name>F0VAK4_NEOCL</name>
<dbReference type="EMBL" id="FR823384">
    <property type="protein sequence ID" value="CBZ50693.1"/>
    <property type="molecule type" value="Genomic_DNA"/>
</dbReference>
<proteinExistence type="predicted"/>
<dbReference type="Proteomes" id="UP000007494">
    <property type="component" value="Chromosome IV"/>
</dbReference>
<protein>
    <submittedName>
        <fullName evidence="2">Uncharacterized protein</fullName>
    </submittedName>
</protein>
<dbReference type="GO" id="GO:0030991">
    <property type="term" value="C:intraciliary transport particle A"/>
    <property type="evidence" value="ECO:0007669"/>
    <property type="project" value="TreeGrafter"/>
</dbReference>
<reference evidence="2" key="1">
    <citation type="submission" date="2011-02" db="EMBL/GenBank/DDBJ databases">
        <authorList>
            <person name="Aslett M."/>
        </authorList>
    </citation>
    <scope>NUCLEOTIDE SEQUENCE</scope>
    <source>
        <strain evidence="2">Liverpool</strain>
    </source>
</reference>
<evidence type="ECO:0000313" key="3">
    <source>
        <dbReference type="EMBL" id="CEL65304.1"/>
    </source>
</evidence>
<reference evidence="2" key="2">
    <citation type="submission" date="2011-03" db="EMBL/GenBank/DDBJ databases">
        <title>Comparative genomics and transcriptomics of Neospora caninum and Toxoplasma gondii.</title>
        <authorList>
            <person name="Reid A.J."/>
            <person name="Sohal A."/>
            <person name="Harris D."/>
            <person name="Quail M."/>
            <person name="Sanders M."/>
            <person name="Berriman M."/>
            <person name="Wastling J.M."/>
            <person name="Pain A."/>
        </authorList>
    </citation>
    <scope>NUCLEOTIDE SEQUENCE</scope>
    <source>
        <strain evidence="2">Liverpool</strain>
    </source>
</reference>
<feature type="region of interest" description="Disordered" evidence="1">
    <location>
        <begin position="176"/>
        <end position="201"/>
    </location>
</feature>